<evidence type="ECO:0000256" key="2">
    <source>
        <dbReference type="PIRSR" id="PIRSR006386-1"/>
    </source>
</evidence>
<evidence type="ECO:0000313" key="5">
    <source>
        <dbReference type="Proteomes" id="UP000185783"/>
    </source>
</evidence>
<evidence type="ECO:0000313" key="4">
    <source>
        <dbReference type="EMBL" id="OKL42638.1"/>
    </source>
</evidence>
<evidence type="ECO:0000259" key="3">
    <source>
        <dbReference type="Pfam" id="PF01323"/>
    </source>
</evidence>
<reference evidence="4 5" key="1">
    <citation type="submission" date="2016-03" db="EMBL/GenBank/DDBJ databases">
        <title>Genome sequence of Nesiotobacter sp. nov., a moderately halophilic alphaproteobacterium isolated from the Yellow Sea, China.</title>
        <authorList>
            <person name="Zhang G."/>
            <person name="Zhang R."/>
        </authorList>
    </citation>
    <scope>NUCLEOTIDE SEQUENCE [LARGE SCALE GENOMIC DNA]</scope>
    <source>
        <strain evidence="4 5">WB1-6</strain>
    </source>
</reference>
<sequence>MSIQIDYFYTHLSPWAYLGHQALLDIAASYGAAIHFRPVNLGEVFAQTGGLPLGQRHPARQAYRFIEMQRWKEKRALPLTFKPAHFPTDPKLSDLAAVVLQETGGPVASFSLKAFQAIWAEDRDIGDPDTVAQLLDAVGVNATQVLEKTQDPAILQSFEENKKRALSWGVIGSPAYVLNAEPFWGQDRLDLLEDALRSGRVPYRPL</sequence>
<dbReference type="CDD" id="cd03022">
    <property type="entry name" value="DsbA_HCCA_Iso"/>
    <property type="match status" value="1"/>
</dbReference>
<dbReference type="InterPro" id="IPR001853">
    <property type="entry name" value="DSBA-like_thioredoxin_dom"/>
</dbReference>
<organism evidence="4 5">
    <name type="scientific">Pseudovibrio exalbescens</name>
    <dbReference type="NCBI Taxonomy" id="197461"/>
    <lineage>
        <taxon>Bacteria</taxon>
        <taxon>Pseudomonadati</taxon>
        <taxon>Pseudomonadota</taxon>
        <taxon>Alphaproteobacteria</taxon>
        <taxon>Hyphomicrobiales</taxon>
        <taxon>Stappiaceae</taxon>
        <taxon>Pseudovibrio</taxon>
    </lineage>
</organism>
<keyword evidence="1" id="KW-0413">Isomerase</keyword>
<dbReference type="PANTHER" id="PTHR42943:SF13">
    <property type="entry name" value="GLUTATHIONE S-TRANSFERASE KAPPA-RELATED"/>
    <property type="match status" value="1"/>
</dbReference>
<evidence type="ECO:0000256" key="1">
    <source>
        <dbReference type="PIRNR" id="PIRNR006386"/>
    </source>
</evidence>
<dbReference type="Pfam" id="PF01323">
    <property type="entry name" value="DSBA"/>
    <property type="match status" value="1"/>
</dbReference>
<dbReference type="InterPro" id="IPR036249">
    <property type="entry name" value="Thioredoxin-like_sf"/>
</dbReference>
<dbReference type="SUPFAM" id="SSF52833">
    <property type="entry name" value="Thioredoxin-like"/>
    <property type="match status" value="1"/>
</dbReference>
<comment type="similarity">
    <text evidence="1">Belongs to the GST superfamily. NadH family.</text>
</comment>
<accession>A0A1U7JD65</accession>
<dbReference type="Proteomes" id="UP000185783">
    <property type="component" value="Unassembled WGS sequence"/>
</dbReference>
<dbReference type="PANTHER" id="PTHR42943">
    <property type="entry name" value="GLUTATHIONE S-TRANSFERASE KAPPA"/>
    <property type="match status" value="1"/>
</dbReference>
<dbReference type="PIRSF" id="PIRSF006386">
    <property type="entry name" value="HCCAis_GSTk"/>
    <property type="match status" value="1"/>
</dbReference>
<dbReference type="AlphaFoldDB" id="A0A1U7JD65"/>
<dbReference type="InterPro" id="IPR014440">
    <property type="entry name" value="HCCAis_GSTk"/>
</dbReference>
<comment type="caution">
    <text evidence="4">The sequence shown here is derived from an EMBL/GenBank/DDBJ whole genome shotgun (WGS) entry which is preliminary data.</text>
</comment>
<dbReference type="EC" id="5.99.1.4" evidence="1"/>
<dbReference type="InterPro" id="IPR044087">
    <property type="entry name" value="NahD-like"/>
</dbReference>
<comment type="catalytic activity">
    <reaction evidence="1">
        <text>2-hydroxychromene-2-carboxylate = (3E)-4-(2-hydroxyphenyl)-2-oxobut-3-enoate</text>
        <dbReference type="Rhea" id="RHEA:27401"/>
        <dbReference type="ChEBI" id="CHEBI:59350"/>
        <dbReference type="ChEBI" id="CHEBI:59353"/>
        <dbReference type="EC" id="5.99.1.4"/>
    </reaction>
</comment>
<dbReference type="Gene3D" id="3.40.30.10">
    <property type="entry name" value="Glutaredoxin"/>
    <property type="match status" value="1"/>
</dbReference>
<protein>
    <recommendedName>
        <fullName evidence="1">2-hydroxychromene-2-carboxylate isomerase</fullName>
        <ecNumber evidence="1">5.99.1.4</ecNumber>
    </recommendedName>
</protein>
<dbReference type="GO" id="GO:0004364">
    <property type="term" value="F:glutathione transferase activity"/>
    <property type="evidence" value="ECO:0007669"/>
    <property type="project" value="TreeGrafter"/>
</dbReference>
<feature type="active site" description="Nucleophile" evidence="2">
    <location>
        <position position="13"/>
    </location>
</feature>
<dbReference type="STRING" id="197461.A3843_18495"/>
<dbReference type="GO" id="GO:0004602">
    <property type="term" value="F:glutathione peroxidase activity"/>
    <property type="evidence" value="ECO:0007669"/>
    <property type="project" value="TreeGrafter"/>
</dbReference>
<name>A0A1U7JD65_9HYPH</name>
<proteinExistence type="inferred from homology"/>
<keyword evidence="5" id="KW-1185">Reference proteome</keyword>
<dbReference type="GO" id="GO:0006749">
    <property type="term" value="P:glutathione metabolic process"/>
    <property type="evidence" value="ECO:0007669"/>
    <property type="project" value="TreeGrafter"/>
</dbReference>
<gene>
    <name evidence="4" type="ORF">A3843_18495</name>
</gene>
<dbReference type="RefSeq" id="WP_028482673.1">
    <property type="nucleotide sequence ID" value="NZ_LVVZ01000041.1"/>
</dbReference>
<dbReference type="GO" id="GO:1901170">
    <property type="term" value="P:naphthalene catabolic process"/>
    <property type="evidence" value="ECO:0007669"/>
    <property type="project" value="InterPro"/>
</dbReference>
<dbReference type="EMBL" id="LVVZ01000041">
    <property type="protein sequence ID" value="OKL42638.1"/>
    <property type="molecule type" value="Genomic_DNA"/>
</dbReference>
<dbReference type="InterPro" id="IPR051924">
    <property type="entry name" value="GST_Kappa/NadH"/>
</dbReference>
<dbReference type="GO" id="GO:0018845">
    <property type="term" value="F:2-hydroxychromene-2-carboxylate isomerase activity"/>
    <property type="evidence" value="ECO:0007669"/>
    <property type="project" value="UniProtKB-UniRule"/>
</dbReference>
<feature type="domain" description="DSBA-like thioredoxin" evidence="3">
    <location>
        <begin position="4"/>
        <end position="196"/>
    </location>
</feature>